<keyword evidence="8" id="KW-0547">Nucleotide-binding</keyword>
<keyword evidence="9 17" id="KW-0067">ATP-binding</keyword>
<keyword evidence="11 13" id="KW-1133">Transmembrane helix</keyword>
<dbReference type="Proteomes" id="UP000487268">
    <property type="component" value="Unassembled WGS sequence"/>
</dbReference>
<dbReference type="Pfam" id="PF12911">
    <property type="entry name" value="OppC_N"/>
    <property type="match status" value="1"/>
</dbReference>
<keyword evidence="10" id="KW-1278">Translocase</keyword>
<dbReference type="PROSITE" id="PS50893">
    <property type="entry name" value="ABC_TRANSPORTER_2"/>
    <property type="match status" value="1"/>
</dbReference>
<keyword evidence="18" id="KW-1185">Reference proteome</keyword>
<evidence type="ECO:0000256" key="14">
    <source>
        <dbReference type="SAM" id="MobiDB-lite"/>
    </source>
</evidence>
<feature type="transmembrane region" description="Helical" evidence="13">
    <location>
        <begin position="150"/>
        <end position="167"/>
    </location>
</feature>
<keyword evidence="5" id="KW-1003">Cell membrane</keyword>
<evidence type="ECO:0000313" key="17">
    <source>
        <dbReference type="EMBL" id="MQY02562.1"/>
    </source>
</evidence>
<feature type="region of interest" description="Disordered" evidence="14">
    <location>
        <begin position="282"/>
        <end position="308"/>
    </location>
</feature>
<dbReference type="GO" id="GO:0005886">
    <property type="term" value="C:plasma membrane"/>
    <property type="evidence" value="ECO:0007669"/>
    <property type="project" value="UniProtKB-SubCell"/>
</dbReference>
<dbReference type="InterPro" id="IPR017871">
    <property type="entry name" value="ABC_transporter-like_CS"/>
</dbReference>
<evidence type="ECO:0000256" key="8">
    <source>
        <dbReference type="ARBA" id="ARBA00022741"/>
    </source>
</evidence>
<organism evidence="17 18">
    <name type="scientific">Actinomadura macrotermitis</name>
    <dbReference type="NCBI Taxonomy" id="2585200"/>
    <lineage>
        <taxon>Bacteria</taxon>
        <taxon>Bacillati</taxon>
        <taxon>Actinomycetota</taxon>
        <taxon>Actinomycetes</taxon>
        <taxon>Streptosporangiales</taxon>
        <taxon>Thermomonosporaceae</taxon>
        <taxon>Actinomadura</taxon>
    </lineage>
</organism>
<dbReference type="InterPro" id="IPR025966">
    <property type="entry name" value="OppC_N"/>
</dbReference>
<keyword evidence="7 13" id="KW-0812">Transmembrane</keyword>
<dbReference type="Gene3D" id="3.40.50.300">
    <property type="entry name" value="P-loop containing nucleotide triphosphate hydrolases"/>
    <property type="match status" value="1"/>
</dbReference>
<feature type="transmembrane region" description="Helical" evidence="13">
    <location>
        <begin position="24"/>
        <end position="45"/>
    </location>
</feature>
<dbReference type="Pfam" id="PF00528">
    <property type="entry name" value="BPD_transp_1"/>
    <property type="match status" value="1"/>
</dbReference>
<evidence type="ECO:0000256" key="13">
    <source>
        <dbReference type="RuleBase" id="RU363032"/>
    </source>
</evidence>
<feature type="domain" description="ABC transmembrane type-1" evidence="16">
    <location>
        <begin position="85"/>
        <end position="273"/>
    </location>
</feature>
<evidence type="ECO:0000256" key="1">
    <source>
        <dbReference type="ARBA" id="ARBA00004141"/>
    </source>
</evidence>
<feature type="transmembrane region" description="Helical" evidence="13">
    <location>
        <begin position="123"/>
        <end position="144"/>
    </location>
</feature>
<comment type="similarity">
    <text evidence="3">Belongs to the ABC transporter superfamily.</text>
</comment>
<dbReference type="RefSeq" id="WP_153530713.1">
    <property type="nucleotide sequence ID" value="NZ_WEGH01000001.1"/>
</dbReference>
<dbReference type="InterPro" id="IPR050388">
    <property type="entry name" value="ABC_Ni/Peptide_Import"/>
</dbReference>
<evidence type="ECO:0000256" key="9">
    <source>
        <dbReference type="ARBA" id="ARBA00022840"/>
    </source>
</evidence>
<dbReference type="InterPro" id="IPR027417">
    <property type="entry name" value="P-loop_NTPase"/>
</dbReference>
<dbReference type="CDD" id="cd06261">
    <property type="entry name" value="TM_PBP2"/>
    <property type="match status" value="1"/>
</dbReference>
<evidence type="ECO:0000256" key="7">
    <source>
        <dbReference type="ARBA" id="ARBA00022692"/>
    </source>
</evidence>
<feature type="transmembrane region" description="Helical" evidence="13">
    <location>
        <begin position="255"/>
        <end position="276"/>
    </location>
</feature>
<dbReference type="GO" id="GO:0016887">
    <property type="term" value="F:ATP hydrolysis activity"/>
    <property type="evidence" value="ECO:0007669"/>
    <property type="project" value="InterPro"/>
</dbReference>
<evidence type="ECO:0000256" key="10">
    <source>
        <dbReference type="ARBA" id="ARBA00022967"/>
    </source>
</evidence>
<dbReference type="PANTHER" id="PTHR43297:SF14">
    <property type="entry name" value="ATPASE AAA-TYPE CORE DOMAIN-CONTAINING PROTEIN"/>
    <property type="match status" value="1"/>
</dbReference>
<dbReference type="EMBL" id="WEGH01000001">
    <property type="protein sequence ID" value="MQY02562.1"/>
    <property type="molecule type" value="Genomic_DNA"/>
</dbReference>
<dbReference type="OrthoDB" id="9809030at2"/>
<keyword evidence="4 13" id="KW-0813">Transport</keyword>
<reference evidence="17 18" key="1">
    <citation type="submission" date="2019-10" db="EMBL/GenBank/DDBJ databases">
        <title>Actinomadura rubteroloni sp. nov. and Actinomadura macrotermitis sp. nov., isolated from the gut of fungus growing-termite Macrotermes natalensis.</title>
        <authorList>
            <person name="Benndorf R."/>
            <person name="Martin K."/>
            <person name="Kuefner M."/>
            <person name="De Beer W."/>
            <person name="Kaster A.-K."/>
            <person name="Vollmers J."/>
            <person name="Poulsen M."/>
            <person name="Beemelmanns C."/>
        </authorList>
    </citation>
    <scope>NUCLEOTIDE SEQUENCE [LARGE SCALE GENOMIC DNA]</scope>
    <source>
        <strain evidence="17 18">RB68</strain>
    </source>
</reference>
<dbReference type="CDD" id="cd03257">
    <property type="entry name" value="ABC_NikE_OppD_transporters"/>
    <property type="match status" value="1"/>
</dbReference>
<dbReference type="SUPFAM" id="SSF161098">
    <property type="entry name" value="MetI-like"/>
    <property type="match status" value="1"/>
</dbReference>
<dbReference type="GO" id="GO:0055085">
    <property type="term" value="P:transmembrane transport"/>
    <property type="evidence" value="ECO:0007669"/>
    <property type="project" value="InterPro"/>
</dbReference>
<dbReference type="SMART" id="SM00382">
    <property type="entry name" value="AAA"/>
    <property type="match status" value="1"/>
</dbReference>
<evidence type="ECO:0000256" key="3">
    <source>
        <dbReference type="ARBA" id="ARBA00005417"/>
    </source>
</evidence>
<dbReference type="AlphaFoldDB" id="A0A7K0BNX6"/>
<evidence type="ECO:0000256" key="2">
    <source>
        <dbReference type="ARBA" id="ARBA00004202"/>
    </source>
</evidence>
<comment type="subcellular location">
    <subcellularLocation>
        <location evidence="13">Cell membrane</location>
        <topology evidence="13">Multi-pass membrane protein</topology>
    </subcellularLocation>
    <subcellularLocation>
        <location evidence="2">Cell membrane</location>
        <topology evidence="2">Peripheral membrane protein</topology>
    </subcellularLocation>
    <subcellularLocation>
        <location evidence="1">Membrane</location>
        <topology evidence="1">Multi-pass membrane protein</topology>
    </subcellularLocation>
</comment>
<dbReference type="PANTHER" id="PTHR43297">
    <property type="entry name" value="OLIGOPEPTIDE TRANSPORT ATP-BINDING PROTEIN APPD"/>
    <property type="match status" value="1"/>
</dbReference>
<evidence type="ECO:0000256" key="12">
    <source>
        <dbReference type="ARBA" id="ARBA00023136"/>
    </source>
</evidence>
<evidence type="ECO:0000313" key="18">
    <source>
        <dbReference type="Proteomes" id="UP000487268"/>
    </source>
</evidence>
<dbReference type="InterPro" id="IPR003439">
    <property type="entry name" value="ABC_transporter-like_ATP-bd"/>
</dbReference>
<evidence type="ECO:0000256" key="6">
    <source>
        <dbReference type="ARBA" id="ARBA00022519"/>
    </source>
</evidence>
<keyword evidence="12 13" id="KW-0472">Membrane</keyword>
<dbReference type="PROSITE" id="PS50928">
    <property type="entry name" value="ABC_TM1"/>
    <property type="match status" value="1"/>
</dbReference>
<sequence length="583" mass="60607">MSETPPPAAARRSGAARRVLRNPLGLGSALVLAVIVAAVLLAPVLSPQDPDLASLRDSFGGPGPGHPLGLDSAGRDIASRLLYGGRATLGGAVLAVLVALAAGVPAGLLAGYRGGRVDAAANWVVNLVMALPAMVVLLACRAILGPTVWVLMVVLGLLVAPAFFRLVRGIVAGVRNELYVDAARVSGLSGTRIVARHVLVVVRGPIIIQTALVAGIAIGLQAGLEFLGIGSGSAPTWGAMLNEAFKNIQRAPGMIVWPGLALGLTNASLVLLAAALRDALEDRGTPPARRRPRPPKAAPPPGGEPGRAGLLSVRGLTVAYALADGRSKQVVHGVDLDVRAGEIVGLVGESGSGKTQTAFSILGILPEGGHVGAGSVTVEGLEIVGLPERAHRALRGNAVAYIPQEPMSNLDPSFTVGAQLMEPMRHRLGISRAEARRRALDLLRMVEITEPERVFGSYPHEISGGMAQRVLIAGAMSCDPGLLIADEPTTALDVMVQAEVLGLLRRLQRERGLGVLLVTHDLGVVADVCDRVAVMHDGRIVETDTAEQVLSDPRDPYTRRLLGAVLDHAPARAPWQPAAEETV</sequence>
<name>A0A7K0BNX6_9ACTN</name>
<dbReference type="InterPro" id="IPR000515">
    <property type="entry name" value="MetI-like"/>
</dbReference>
<dbReference type="GO" id="GO:0005524">
    <property type="term" value="F:ATP binding"/>
    <property type="evidence" value="ECO:0007669"/>
    <property type="project" value="UniProtKB-KW"/>
</dbReference>
<comment type="caution">
    <text evidence="17">The sequence shown here is derived from an EMBL/GenBank/DDBJ whole genome shotgun (WGS) entry which is preliminary data.</text>
</comment>
<evidence type="ECO:0000259" key="15">
    <source>
        <dbReference type="PROSITE" id="PS50893"/>
    </source>
</evidence>
<evidence type="ECO:0000259" key="16">
    <source>
        <dbReference type="PROSITE" id="PS50928"/>
    </source>
</evidence>
<dbReference type="PROSITE" id="PS00211">
    <property type="entry name" value="ABC_TRANSPORTER_1"/>
    <property type="match status" value="1"/>
</dbReference>
<comment type="similarity">
    <text evidence="13">Belongs to the binding-protein-dependent transport system permease family.</text>
</comment>
<evidence type="ECO:0000256" key="11">
    <source>
        <dbReference type="ARBA" id="ARBA00022989"/>
    </source>
</evidence>
<dbReference type="InterPro" id="IPR003593">
    <property type="entry name" value="AAA+_ATPase"/>
</dbReference>
<feature type="domain" description="ABC transporter" evidence="15">
    <location>
        <begin position="313"/>
        <end position="562"/>
    </location>
</feature>
<protein>
    <submittedName>
        <fullName evidence="17">Vitamin B12 import ATP-binding protein BtuD</fullName>
    </submittedName>
</protein>
<evidence type="ECO:0000256" key="5">
    <source>
        <dbReference type="ARBA" id="ARBA00022475"/>
    </source>
</evidence>
<keyword evidence="6" id="KW-0997">Cell inner membrane</keyword>
<dbReference type="InterPro" id="IPR035906">
    <property type="entry name" value="MetI-like_sf"/>
</dbReference>
<dbReference type="SUPFAM" id="SSF52540">
    <property type="entry name" value="P-loop containing nucleoside triphosphate hydrolases"/>
    <property type="match status" value="1"/>
</dbReference>
<dbReference type="Gene3D" id="1.10.3720.10">
    <property type="entry name" value="MetI-like"/>
    <property type="match status" value="1"/>
</dbReference>
<dbReference type="Pfam" id="PF00005">
    <property type="entry name" value="ABC_tran"/>
    <property type="match status" value="1"/>
</dbReference>
<evidence type="ECO:0000256" key="4">
    <source>
        <dbReference type="ARBA" id="ARBA00022448"/>
    </source>
</evidence>
<gene>
    <name evidence="17" type="primary">btuD_5</name>
    <name evidence="17" type="ORF">ACRB68_05920</name>
</gene>
<proteinExistence type="inferred from homology"/>
<feature type="transmembrane region" description="Helical" evidence="13">
    <location>
        <begin position="89"/>
        <end position="111"/>
    </location>
</feature>
<accession>A0A7K0BNX6</accession>